<keyword evidence="3" id="KW-1185">Reference proteome</keyword>
<comment type="caution">
    <text evidence="2">The sequence shown here is derived from an EMBL/GenBank/DDBJ whole genome shotgun (WGS) entry which is preliminary data.</text>
</comment>
<sequence length="85" mass="9606">MTTSWGGHLGWFELGGDRWFVKPVNNFLNLMAKEVDLETPFMVQNPENIPSHIDLERPGGEPNTTPKPEFSPMRRKLGLKLAQSA</sequence>
<proteinExistence type="predicted"/>
<protein>
    <submittedName>
        <fullName evidence="2">Uncharacterized protein</fullName>
    </submittedName>
</protein>
<organism evidence="2 3">
    <name type="scientific">Aspergillus tanneri</name>
    <dbReference type="NCBI Taxonomy" id="1220188"/>
    <lineage>
        <taxon>Eukaryota</taxon>
        <taxon>Fungi</taxon>
        <taxon>Dikarya</taxon>
        <taxon>Ascomycota</taxon>
        <taxon>Pezizomycotina</taxon>
        <taxon>Eurotiomycetes</taxon>
        <taxon>Eurotiomycetidae</taxon>
        <taxon>Eurotiales</taxon>
        <taxon>Aspergillaceae</taxon>
        <taxon>Aspergillus</taxon>
        <taxon>Aspergillus subgen. Circumdati</taxon>
    </lineage>
</organism>
<dbReference type="VEuPathDB" id="FungiDB:EYZ11_008615"/>
<accession>A0A4S3JA17</accession>
<gene>
    <name evidence="2" type="ORF">EYZ11_008615</name>
</gene>
<dbReference type="EMBL" id="SOSA01000372">
    <property type="protein sequence ID" value="THC91929.1"/>
    <property type="molecule type" value="Genomic_DNA"/>
</dbReference>
<evidence type="ECO:0000313" key="3">
    <source>
        <dbReference type="Proteomes" id="UP000308092"/>
    </source>
</evidence>
<feature type="region of interest" description="Disordered" evidence="1">
    <location>
        <begin position="49"/>
        <end position="76"/>
    </location>
</feature>
<evidence type="ECO:0000313" key="2">
    <source>
        <dbReference type="EMBL" id="THC91929.1"/>
    </source>
</evidence>
<evidence type="ECO:0000256" key="1">
    <source>
        <dbReference type="SAM" id="MobiDB-lite"/>
    </source>
</evidence>
<reference evidence="2 3" key="1">
    <citation type="submission" date="2019-03" db="EMBL/GenBank/DDBJ databases">
        <title>The genome sequence of a newly discovered highly antifungal drug resistant Aspergillus species, Aspergillus tanneri NIH 1004.</title>
        <authorList>
            <person name="Mounaud S."/>
            <person name="Singh I."/>
            <person name="Joardar V."/>
            <person name="Pakala S."/>
            <person name="Pakala S."/>
            <person name="Venepally P."/>
            <person name="Hoover J."/>
            <person name="Nierman W."/>
            <person name="Chung J."/>
            <person name="Losada L."/>
        </authorList>
    </citation>
    <scope>NUCLEOTIDE SEQUENCE [LARGE SCALE GENOMIC DNA]</scope>
    <source>
        <strain evidence="2 3">NIH1004</strain>
    </source>
</reference>
<dbReference type="AlphaFoldDB" id="A0A4S3JA17"/>
<dbReference type="Proteomes" id="UP000308092">
    <property type="component" value="Unassembled WGS sequence"/>
</dbReference>
<dbReference type="STRING" id="1220188.A0A4S3JA17"/>
<name>A0A4S3JA17_9EURO</name>